<protein>
    <submittedName>
        <fullName evidence="2">Uncharacterized protein</fullName>
    </submittedName>
</protein>
<keyword evidence="1" id="KW-1133">Transmembrane helix</keyword>
<dbReference type="AlphaFoldDB" id="A0A6C0HY37"/>
<sequence>MCWNKDISLNTFLFSMFVLLLIIYNNKYTKYKIQELNNFWIYMFFISFIFIQLVEYFIWSNIKNPYYNNVFSIVAQLILLVQPIVSLMLLNDYTIRKWMLSIYLLGMIPFAIYQFCTIHLYSSVTQDGHLKWHLFAPNTPIVFFIWLFFFLFSIFYNGNYFGFLFGLITLIITTYNYSQDQSVSSMWCWIVNSVMIYYAAYLILYLPFCEKKKLC</sequence>
<feature type="transmembrane region" description="Helical" evidence="1">
    <location>
        <begin position="160"/>
        <end position="177"/>
    </location>
</feature>
<feature type="transmembrane region" description="Helical" evidence="1">
    <location>
        <begin position="102"/>
        <end position="122"/>
    </location>
</feature>
<feature type="transmembrane region" description="Helical" evidence="1">
    <location>
        <begin position="7"/>
        <end position="24"/>
    </location>
</feature>
<feature type="transmembrane region" description="Helical" evidence="1">
    <location>
        <begin position="39"/>
        <end position="58"/>
    </location>
</feature>
<accession>A0A6C0HY37</accession>
<proteinExistence type="predicted"/>
<dbReference type="EMBL" id="MN740031">
    <property type="protein sequence ID" value="QHT85066.1"/>
    <property type="molecule type" value="Genomic_DNA"/>
</dbReference>
<reference evidence="2" key="1">
    <citation type="journal article" date="2020" name="Nature">
        <title>Giant virus diversity and host interactions through global metagenomics.</title>
        <authorList>
            <person name="Schulz F."/>
            <person name="Roux S."/>
            <person name="Paez-Espino D."/>
            <person name="Jungbluth S."/>
            <person name="Walsh D.A."/>
            <person name="Denef V.J."/>
            <person name="McMahon K.D."/>
            <person name="Konstantinidis K.T."/>
            <person name="Eloe-Fadrosh E.A."/>
            <person name="Kyrpides N.C."/>
            <person name="Woyke T."/>
        </authorList>
    </citation>
    <scope>NUCLEOTIDE SEQUENCE</scope>
    <source>
        <strain evidence="2">GVMAG-M-3300023184-178</strain>
    </source>
</reference>
<evidence type="ECO:0000256" key="1">
    <source>
        <dbReference type="SAM" id="Phobius"/>
    </source>
</evidence>
<keyword evidence="1" id="KW-0472">Membrane</keyword>
<feature type="transmembrane region" description="Helical" evidence="1">
    <location>
        <begin position="189"/>
        <end position="208"/>
    </location>
</feature>
<feature type="transmembrane region" description="Helical" evidence="1">
    <location>
        <begin position="134"/>
        <end position="154"/>
    </location>
</feature>
<feature type="transmembrane region" description="Helical" evidence="1">
    <location>
        <begin position="70"/>
        <end position="90"/>
    </location>
</feature>
<organism evidence="2">
    <name type="scientific">viral metagenome</name>
    <dbReference type="NCBI Taxonomy" id="1070528"/>
    <lineage>
        <taxon>unclassified sequences</taxon>
        <taxon>metagenomes</taxon>
        <taxon>organismal metagenomes</taxon>
    </lineage>
</organism>
<name>A0A6C0HY37_9ZZZZ</name>
<evidence type="ECO:0000313" key="2">
    <source>
        <dbReference type="EMBL" id="QHT85066.1"/>
    </source>
</evidence>
<keyword evidence="1" id="KW-0812">Transmembrane</keyword>